<evidence type="ECO:0000313" key="2">
    <source>
        <dbReference type="Proteomes" id="UP001548832"/>
    </source>
</evidence>
<proteinExistence type="predicted"/>
<comment type="caution">
    <text evidence="1">The sequence shown here is derived from an EMBL/GenBank/DDBJ whole genome shotgun (WGS) entry which is preliminary data.</text>
</comment>
<accession>A0ABV2DNP0</accession>
<gene>
    <name evidence="1" type="ORF">ABVQ20_32200</name>
</gene>
<dbReference type="RefSeq" id="WP_354463739.1">
    <property type="nucleotide sequence ID" value="NZ_JBEWSZ010000005.1"/>
</dbReference>
<keyword evidence="2" id="KW-1185">Reference proteome</keyword>
<protein>
    <submittedName>
        <fullName evidence="1">Uncharacterized protein</fullName>
    </submittedName>
</protein>
<dbReference type="EMBL" id="JBEWSZ010000005">
    <property type="protein sequence ID" value="MET2831618.1"/>
    <property type="molecule type" value="Genomic_DNA"/>
</dbReference>
<organism evidence="1 2">
    <name type="scientific">Mesorhizobium shangrilense</name>
    <dbReference type="NCBI Taxonomy" id="460060"/>
    <lineage>
        <taxon>Bacteria</taxon>
        <taxon>Pseudomonadati</taxon>
        <taxon>Pseudomonadota</taxon>
        <taxon>Alphaproteobacteria</taxon>
        <taxon>Hyphomicrobiales</taxon>
        <taxon>Phyllobacteriaceae</taxon>
        <taxon>Mesorhizobium</taxon>
    </lineage>
</organism>
<name>A0ABV2DNP0_9HYPH</name>
<reference evidence="1 2" key="1">
    <citation type="submission" date="2024-06" db="EMBL/GenBank/DDBJ databases">
        <authorList>
            <person name="Kim D.-U."/>
        </authorList>
    </citation>
    <scope>NUCLEOTIDE SEQUENCE [LARGE SCALE GENOMIC DNA]</scope>
    <source>
        <strain evidence="1 2">KACC15460</strain>
    </source>
</reference>
<dbReference type="Proteomes" id="UP001548832">
    <property type="component" value="Unassembled WGS sequence"/>
</dbReference>
<evidence type="ECO:0000313" key="1">
    <source>
        <dbReference type="EMBL" id="MET2831618.1"/>
    </source>
</evidence>
<sequence>MRGLQVAYSPIRDRFVVELAKKVDALFERQDIEIALQREPAPALLSHAMNIASRSFGQEKLEALRNATVSGIFYSPQNVNLTALVFSMLDRLTDGHISMLKEIANLENATDHHVPWERVKMIGVHFMPSPDGMKSPTRTLPINGEDRFIDGLDIQTNEILLADMVSLGLVEQRSESMTAIHEWSTGPSQNLFGYALVTHKGRLVLEYISEAK</sequence>